<dbReference type="EnsemblPlants" id="OMERI01G28130.1">
    <property type="protein sequence ID" value="OMERI01G28130.1"/>
    <property type="gene ID" value="OMERI01G28130"/>
</dbReference>
<reference evidence="1" key="2">
    <citation type="submission" date="2018-05" db="EMBL/GenBank/DDBJ databases">
        <title>OmerRS3 (Oryza meridionalis Reference Sequence Version 3).</title>
        <authorList>
            <person name="Zhang J."/>
            <person name="Kudrna D."/>
            <person name="Lee S."/>
            <person name="Talag J."/>
            <person name="Welchert J."/>
            <person name="Wing R.A."/>
        </authorList>
    </citation>
    <scope>NUCLEOTIDE SEQUENCE [LARGE SCALE GENOMIC DNA]</scope>
    <source>
        <strain evidence="1">cv. OR44</strain>
    </source>
</reference>
<dbReference type="HOGENOM" id="CLU_1550004_0_0_1"/>
<dbReference type="AlphaFoldDB" id="A0A0E0C7S4"/>
<dbReference type="Gramene" id="OMERI01G28130.1">
    <property type="protein sequence ID" value="OMERI01G28130.1"/>
    <property type="gene ID" value="OMERI01G28130"/>
</dbReference>
<evidence type="ECO:0000313" key="1">
    <source>
        <dbReference type="EnsemblPlants" id="OMERI01G28130.1"/>
    </source>
</evidence>
<sequence>MRSFAELENFRTYSELKIAIISSGIQNGNSAIQKFCSRSKRKEAAAGQQQQALRSGATCVLTKEHQAKQNRTGHATANAEKVTCDAKLCEEMMIQAPPFHQASGRTRTPAAAAAAAASKQKSTQIRYPSVEALDSTGEGGRCVNHPAGTGPDGDFFGLKSWKWKMMSSRRGDD</sequence>
<organism evidence="1">
    <name type="scientific">Oryza meridionalis</name>
    <dbReference type="NCBI Taxonomy" id="40149"/>
    <lineage>
        <taxon>Eukaryota</taxon>
        <taxon>Viridiplantae</taxon>
        <taxon>Streptophyta</taxon>
        <taxon>Embryophyta</taxon>
        <taxon>Tracheophyta</taxon>
        <taxon>Spermatophyta</taxon>
        <taxon>Magnoliopsida</taxon>
        <taxon>Liliopsida</taxon>
        <taxon>Poales</taxon>
        <taxon>Poaceae</taxon>
        <taxon>BOP clade</taxon>
        <taxon>Oryzoideae</taxon>
        <taxon>Oryzeae</taxon>
        <taxon>Oryzinae</taxon>
        <taxon>Oryza</taxon>
    </lineage>
</organism>
<reference evidence="1" key="1">
    <citation type="submission" date="2015-04" db="UniProtKB">
        <authorList>
            <consortium name="EnsemblPlants"/>
        </authorList>
    </citation>
    <scope>IDENTIFICATION</scope>
</reference>
<protein>
    <submittedName>
        <fullName evidence="1">Uncharacterized protein</fullName>
    </submittedName>
</protein>
<keyword evidence="2" id="KW-1185">Reference proteome</keyword>
<name>A0A0E0C7S4_9ORYZ</name>
<proteinExistence type="predicted"/>
<dbReference type="Proteomes" id="UP000008021">
    <property type="component" value="Chromosome 1"/>
</dbReference>
<accession>A0A0E0C7S4</accession>
<evidence type="ECO:0000313" key="2">
    <source>
        <dbReference type="Proteomes" id="UP000008021"/>
    </source>
</evidence>